<dbReference type="PaxDb" id="246200-SPO2612"/>
<dbReference type="GO" id="GO:0030527">
    <property type="term" value="F:structural constituent of chromatin"/>
    <property type="evidence" value="ECO:0007669"/>
    <property type="project" value="InterPro"/>
</dbReference>
<evidence type="ECO:0000313" key="4">
    <source>
        <dbReference type="EMBL" id="AAV95857.2"/>
    </source>
</evidence>
<reference evidence="4 5" key="2">
    <citation type="journal article" date="2014" name="Stand. Genomic Sci.">
        <title>An updated genome annotation for the model marine bacterium Ruegeria pomeroyi DSS-3.</title>
        <authorList>
            <person name="Rivers A.R."/>
            <person name="Smith C.B."/>
            <person name="Moran M.A."/>
        </authorList>
    </citation>
    <scope>GENOME REANNOTATION</scope>
    <source>
        <strain evidence="5">ATCC 700808 / DSM 15171 / DSS-3</strain>
    </source>
</reference>
<keyword evidence="5" id="KW-1185">Reference proteome</keyword>
<dbReference type="RefSeq" id="WP_030003232.1">
    <property type="nucleotide sequence ID" value="NC_003911.12"/>
</dbReference>
<feature type="region of interest" description="Disordered" evidence="3">
    <location>
        <begin position="1"/>
        <end position="41"/>
    </location>
</feature>
<comment type="similarity">
    <text evidence="1">Belongs to the bacterial histone-like protein family.</text>
</comment>
<protein>
    <submittedName>
        <fullName evidence="4">DNA-binding protein HU, putative</fullName>
    </submittedName>
</protein>
<dbReference type="GO" id="GO:0003677">
    <property type="term" value="F:DNA binding"/>
    <property type="evidence" value="ECO:0007669"/>
    <property type="project" value="UniProtKB-KW"/>
</dbReference>
<gene>
    <name evidence="4" type="ordered locus">SPO2612</name>
</gene>
<feature type="compositionally biased region" description="Low complexity" evidence="3">
    <location>
        <begin position="7"/>
        <end position="36"/>
    </location>
</feature>
<dbReference type="Pfam" id="PF00216">
    <property type="entry name" value="Bac_DNA_binding"/>
    <property type="match status" value="1"/>
</dbReference>
<organism evidence="4 5">
    <name type="scientific">Ruegeria pomeroyi (strain ATCC 700808 / DSM 15171 / DSS-3)</name>
    <name type="common">Silicibacter pomeroyi</name>
    <dbReference type="NCBI Taxonomy" id="246200"/>
    <lineage>
        <taxon>Bacteria</taxon>
        <taxon>Pseudomonadati</taxon>
        <taxon>Pseudomonadota</taxon>
        <taxon>Alphaproteobacteria</taxon>
        <taxon>Rhodobacterales</taxon>
        <taxon>Roseobacteraceae</taxon>
        <taxon>Ruegeria</taxon>
    </lineage>
</organism>
<dbReference type="KEGG" id="sil:SPO2612"/>
<dbReference type="InterPro" id="IPR000119">
    <property type="entry name" value="Hist_DNA-bd"/>
</dbReference>
<feature type="region of interest" description="Disordered" evidence="3">
    <location>
        <begin position="144"/>
        <end position="164"/>
    </location>
</feature>
<dbReference type="SUPFAM" id="SSF47729">
    <property type="entry name" value="IHF-like DNA-binding proteins"/>
    <property type="match status" value="1"/>
</dbReference>
<evidence type="ECO:0000256" key="1">
    <source>
        <dbReference type="ARBA" id="ARBA00010529"/>
    </source>
</evidence>
<dbReference type="STRING" id="246200.SPO2612"/>
<sequence>MAKRSTRTATTTRKTTTRRSTGAKTAAKTAAAPTEAEPAEAEMMPVDIAEALDTPLPEVVRAEDDDDQDSGNELRKRELIDLVVARSDVKKKFVKPAVEAMLAILGEAISQERDLNLQPLGKLKVNRSADKGNGQVIICKLRRSTQAEEEVEKLDADPLAEAAE</sequence>
<dbReference type="Gene3D" id="4.10.520.10">
    <property type="entry name" value="IHF-like DNA-binding proteins"/>
    <property type="match status" value="1"/>
</dbReference>
<proteinExistence type="inferred from homology"/>
<dbReference type="AlphaFoldDB" id="Q5LQ84"/>
<dbReference type="InterPro" id="IPR010992">
    <property type="entry name" value="IHF-like_DNA-bd_dom_sf"/>
</dbReference>
<keyword evidence="2 4" id="KW-0238">DNA-binding</keyword>
<dbReference type="eggNOG" id="COG0776">
    <property type="taxonomic scope" value="Bacteria"/>
</dbReference>
<dbReference type="EMBL" id="CP000031">
    <property type="protein sequence ID" value="AAV95857.2"/>
    <property type="molecule type" value="Genomic_DNA"/>
</dbReference>
<accession>Q5LQ84</accession>
<evidence type="ECO:0000256" key="3">
    <source>
        <dbReference type="SAM" id="MobiDB-lite"/>
    </source>
</evidence>
<evidence type="ECO:0000313" key="5">
    <source>
        <dbReference type="Proteomes" id="UP000001023"/>
    </source>
</evidence>
<dbReference type="HOGENOM" id="CLU_137384_0_0_5"/>
<name>Q5LQ84_RUEPO</name>
<dbReference type="Proteomes" id="UP000001023">
    <property type="component" value="Chromosome"/>
</dbReference>
<evidence type="ECO:0000256" key="2">
    <source>
        <dbReference type="ARBA" id="ARBA00023125"/>
    </source>
</evidence>
<reference evidence="4 5" key="1">
    <citation type="journal article" date="2004" name="Nature">
        <title>Genome sequence of Silicibacter pomeroyi reveals adaptations to the marine environment.</title>
        <authorList>
            <person name="Moran M.A."/>
            <person name="Buchan A."/>
            <person name="Gonzalez J.M."/>
            <person name="Heidelberg J.F."/>
            <person name="Whitman W.B."/>
            <person name="Kiene R.P."/>
            <person name="Henriksen J.R."/>
            <person name="King G.M."/>
            <person name="Belas R."/>
            <person name="Fuqua C."/>
            <person name="Brinkac L."/>
            <person name="Lewis M."/>
            <person name="Johri S."/>
            <person name="Weaver B."/>
            <person name="Pai G."/>
            <person name="Eisen J.A."/>
            <person name="Rahe E."/>
            <person name="Sheldon W.M."/>
            <person name="Ye W."/>
            <person name="Miller T.R."/>
            <person name="Carlton J."/>
            <person name="Rasko D.A."/>
            <person name="Paulsen I.T."/>
            <person name="Ren Q."/>
            <person name="Daugherty S.C."/>
            <person name="Deboy R.T."/>
            <person name="Dodson R.J."/>
            <person name="Durkin A.S."/>
            <person name="Madupu R."/>
            <person name="Nelson W.C."/>
            <person name="Sullivan S.A."/>
            <person name="Rosovitz M.J."/>
            <person name="Haft D.H."/>
            <person name="Selengut J."/>
            <person name="Ward N."/>
        </authorList>
    </citation>
    <scope>NUCLEOTIDE SEQUENCE [LARGE SCALE GENOMIC DNA]</scope>
    <source>
        <strain evidence="5">ATCC 700808 / DSM 15171 / DSS-3</strain>
    </source>
</reference>